<dbReference type="InterPro" id="IPR015424">
    <property type="entry name" value="PyrdxlP-dep_Trfase"/>
</dbReference>
<keyword evidence="2" id="KW-0808">Transferase</keyword>
<gene>
    <name evidence="5" type="ORF">ACFORL_00445</name>
</gene>
<reference evidence="6" key="1">
    <citation type="journal article" date="2019" name="Int. J. Syst. Evol. Microbiol.">
        <title>The Global Catalogue of Microorganisms (GCM) 10K type strain sequencing project: providing services to taxonomists for standard genome sequencing and annotation.</title>
        <authorList>
            <consortium name="The Broad Institute Genomics Platform"/>
            <consortium name="The Broad Institute Genome Sequencing Center for Infectious Disease"/>
            <person name="Wu L."/>
            <person name="Ma J."/>
        </authorList>
    </citation>
    <scope>NUCLEOTIDE SEQUENCE [LARGE SCALE GENOMIC DNA]</scope>
    <source>
        <strain evidence="6">CCUG 59858</strain>
    </source>
</reference>
<keyword evidence="3" id="KW-0663">Pyridoxal phosphate</keyword>
<dbReference type="Gene3D" id="3.90.1150.10">
    <property type="entry name" value="Aspartate Aminotransferase, domain 1"/>
    <property type="match status" value="1"/>
</dbReference>
<comment type="cofactor">
    <cofactor evidence="1">
        <name>pyridoxal 5'-phosphate</name>
        <dbReference type="ChEBI" id="CHEBI:597326"/>
    </cofactor>
</comment>
<evidence type="ECO:0000313" key="6">
    <source>
        <dbReference type="Proteomes" id="UP001595758"/>
    </source>
</evidence>
<evidence type="ECO:0000259" key="4">
    <source>
        <dbReference type="Pfam" id="PF00155"/>
    </source>
</evidence>
<evidence type="ECO:0000313" key="5">
    <source>
        <dbReference type="EMBL" id="MFC3907545.1"/>
    </source>
</evidence>
<comment type="caution">
    <text evidence="5">The sequence shown here is derived from an EMBL/GenBank/DDBJ whole genome shotgun (WGS) entry which is preliminary data.</text>
</comment>
<dbReference type="InterPro" id="IPR015421">
    <property type="entry name" value="PyrdxlP-dep_Trfase_major"/>
</dbReference>
<sequence length="371" mass="41720">MNAHILIEQLKQQGLYRQRECFTDIADSHNFCSNDYLSLRNDPRIKEAYKRGFEHYPAGSGASMAVCGYHPIHKQLEKAFAERLGVDDALVFSSGYAANLAIASLLGRLDYHILIDKDIHASIYDGIQLSRVRYSRFLHTDLNDLARKLKTVTGQYTVITESIFSMSGRKADLKRIVEMSPSCIVDEAHSFGIMGKNGMGGVLEAGLTQDDIPLRIITFGKALGFQGALVAGRAEWIDALFQCARSLIYSTAFSPALAYALLECLTVVYDAHEKREKLFNLIAYFRQKIVNTDMIWSNSQTQIQQLRLGCPYKAVKFSEALKAQGISCRAMREPTVSRKSTGLRIVLNAHHEPEHIDNLLWHLEAIYESVH</sequence>
<evidence type="ECO:0000256" key="2">
    <source>
        <dbReference type="ARBA" id="ARBA00022679"/>
    </source>
</evidence>
<proteinExistence type="predicted"/>
<keyword evidence="6" id="KW-1185">Reference proteome</keyword>
<feature type="domain" description="Aminotransferase class I/classII large" evidence="4">
    <location>
        <begin position="30"/>
        <end position="360"/>
    </location>
</feature>
<name>A0ABV8CB85_9GAMM</name>
<dbReference type="EMBL" id="JBHSAB010000001">
    <property type="protein sequence ID" value="MFC3907545.1"/>
    <property type="molecule type" value="Genomic_DNA"/>
</dbReference>
<dbReference type="RefSeq" id="WP_382340010.1">
    <property type="nucleotide sequence ID" value="NZ_JBHSAB010000001.1"/>
</dbReference>
<dbReference type="InterPro" id="IPR004839">
    <property type="entry name" value="Aminotransferase_I/II_large"/>
</dbReference>
<organism evidence="5 6">
    <name type="scientific">Legionella dresdenensis</name>
    <dbReference type="NCBI Taxonomy" id="450200"/>
    <lineage>
        <taxon>Bacteria</taxon>
        <taxon>Pseudomonadati</taxon>
        <taxon>Pseudomonadota</taxon>
        <taxon>Gammaproteobacteria</taxon>
        <taxon>Legionellales</taxon>
        <taxon>Legionellaceae</taxon>
        <taxon>Legionella</taxon>
    </lineage>
</organism>
<accession>A0ABV8CB85</accession>
<dbReference type="InterPro" id="IPR050087">
    <property type="entry name" value="AON_synthase_class-II"/>
</dbReference>
<dbReference type="Pfam" id="PF00155">
    <property type="entry name" value="Aminotran_1_2"/>
    <property type="match status" value="1"/>
</dbReference>
<dbReference type="PANTHER" id="PTHR13693">
    <property type="entry name" value="CLASS II AMINOTRANSFERASE/8-AMINO-7-OXONONANOATE SYNTHASE"/>
    <property type="match status" value="1"/>
</dbReference>
<keyword evidence="5" id="KW-0032">Aminotransferase</keyword>
<dbReference type="InterPro" id="IPR015422">
    <property type="entry name" value="PyrdxlP-dep_Trfase_small"/>
</dbReference>
<dbReference type="PANTHER" id="PTHR13693:SF100">
    <property type="entry name" value="8-AMINO-7-OXONONANOATE SYNTHASE"/>
    <property type="match status" value="1"/>
</dbReference>
<dbReference type="SUPFAM" id="SSF53383">
    <property type="entry name" value="PLP-dependent transferases"/>
    <property type="match status" value="1"/>
</dbReference>
<dbReference type="Proteomes" id="UP001595758">
    <property type="component" value="Unassembled WGS sequence"/>
</dbReference>
<evidence type="ECO:0000256" key="3">
    <source>
        <dbReference type="ARBA" id="ARBA00022898"/>
    </source>
</evidence>
<dbReference type="Gene3D" id="3.40.640.10">
    <property type="entry name" value="Type I PLP-dependent aspartate aminotransferase-like (Major domain)"/>
    <property type="match status" value="1"/>
</dbReference>
<dbReference type="GO" id="GO:0008483">
    <property type="term" value="F:transaminase activity"/>
    <property type="evidence" value="ECO:0007669"/>
    <property type="project" value="UniProtKB-KW"/>
</dbReference>
<evidence type="ECO:0000256" key="1">
    <source>
        <dbReference type="ARBA" id="ARBA00001933"/>
    </source>
</evidence>
<protein>
    <submittedName>
        <fullName evidence="5">Aminotransferase class I/II-fold pyridoxal phosphate-dependent enzyme</fullName>
    </submittedName>
</protein>